<dbReference type="InterPro" id="IPR032710">
    <property type="entry name" value="NTF2-like_dom_sf"/>
</dbReference>
<evidence type="ECO:0000259" key="1">
    <source>
        <dbReference type="Pfam" id="PF12680"/>
    </source>
</evidence>
<dbReference type="InterPro" id="IPR037401">
    <property type="entry name" value="SnoaL-like"/>
</dbReference>
<dbReference type="Gene3D" id="3.10.450.50">
    <property type="match status" value="1"/>
</dbReference>
<dbReference type="EMBL" id="JBHEZX010000001">
    <property type="protein sequence ID" value="MFC1408271.1"/>
    <property type="molecule type" value="Genomic_DNA"/>
</dbReference>
<dbReference type="RefSeq" id="WP_380501944.1">
    <property type="nucleotide sequence ID" value="NZ_JBHEZX010000001.1"/>
</dbReference>
<reference evidence="2 3" key="1">
    <citation type="submission" date="2024-09" db="EMBL/GenBank/DDBJ databases">
        <authorList>
            <person name="Lee S.D."/>
        </authorList>
    </citation>
    <scope>NUCLEOTIDE SEQUENCE [LARGE SCALE GENOMIC DNA]</scope>
    <source>
        <strain evidence="2 3">N1-1</strain>
    </source>
</reference>
<comment type="caution">
    <text evidence="2">The sequence shown here is derived from an EMBL/GenBank/DDBJ whole genome shotgun (WGS) entry which is preliminary data.</text>
</comment>
<dbReference type="SUPFAM" id="SSF54427">
    <property type="entry name" value="NTF2-like"/>
    <property type="match status" value="1"/>
</dbReference>
<keyword evidence="3" id="KW-1185">Reference proteome</keyword>
<dbReference type="Pfam" id="PF12680">
    <property type="entry name" value="SnoaL_2"/>
    <property type="match status" value="1"/>
</dbReference>
<feature type="domain" description="SnoaL-like" evidence="1">
    <location>
        <begin position="9"/>
        <end position="107"/>
    </location>
</feature>
<evidence type="ECO:0000313" key="3">
    <source>
        <dbReference type="Proteomes" id="UP001592582"/>
    </source>
</evidence>
<name>A0ABV6V3H7_9ACTN</name>
<proteinExistence type="predicted"/>
<accession>A0ABV6V3H7</accession>
<organism evidence="2 3">
    <name type="scientific">Streptacidiphilus alkalitolerans</name>
    <dbReference type="NCBI Taxonomy" id="3342712"/>
    <lineage>
        <taxon>Bacteria</taxon>
        <taxon>Bacillati</taxon>
        <taxon>Actinomycetota</taxon>
        <taxon>Actinomycetes</taxon>
        <taxon>Kitasatosporales</taxon>
        <taxon>Streptomycetaceae</taxon>
        <taxon>Streptacidiphilus</taxon>
    </lineage>
</organism>
<evidence type="ECO:0000313" key="2">
    <source>
        <dbReference type="EMBL" id="MFC1408271.1"/>
    </source>
</evidence>
<sequence length="123" mass="14031">MDAHEVLSKYYEYANKGDWDSWCDLFTEDQVMDEQLAGHIEGLATLRSMMAGMDKMYRVFQNQPVRFLVDGEHAAAVSHLTAESISGKAIRAEVMNYFRIVDGKIAYMANYHDTVPFQVLSQV</sequence>
<dbReference type="Proteomes" id="UP001592582">
    <property type="component" value="Unassembled WGS sequence"/>
</dbReference>
<protein>
    <submittedName>
        <fullName evidence="2">Nuclear transport factor 2 family protein</fullName>
    </submittedName>
</protein>
<gene>
    <name evidence="2" type="ORF">ACEZDG_03135</name>
</gene>